<organism evidence="7 8">
    <name type="scientific">Methylotenera versatilis (strain 301)</name>
    <dbReference type="NCBI Taxonomy" id="666681"/>
    <lineage>
        <taxon>Bacteria</taxon>
        <taxon>Pseudomonadati</taxon>
        <taxon>Pseudomonadota</taxon>
        <taxon>Betaproteobacteria</taxon>
        <taxon>Nitrosomonadales</taxon>
        <taxon>Methylophilaceae</taxon>
        <taxon>Methylotenera</taxon>
    </lineage>
</organism>
<dbReference type="HOGENOM" id="CLU_092031_0_0_4"/>
<dbReference type="STRING" id="666681.M301_1488"/>
<dbReference type="eggNOG" id="COG0840">
    <property type="taxonomic scope" value="Bacteria"/>
</dbReference>
<dbReference type="GO" id="GO:0006935">
    <property type="term" value="P:chemotaxis"/>
    <property type="evidence" value="ECO:0007669"/>
    <property type="project" value="InterPro"/>
</dbReference>
<proteinExistence type="predicted"/>
<keyword evidence="8" id="KW-1185">Reference proteome</keyword>
<keyword evidence="2" id="KW-0812">Transmembrane</keyword>
<comment type="subcellular location">
    <subcellularLocation>
        <location evidence="1">Membrane</location>
        <topology evidence="1">Multi-pass membrane protein</topology>
    </subcellularLocation>
</comment>
<dbReference type="Gene3D" id="1.10.287.950">
    <property type="entry name" value="Methyl-accepting chemotaxis protein"/>
    <property type="match status" value="1"/>
</dbReference>
<dbReference type="KEGG" id="meh:M301_1488"/>
<dbReference type="GO" id="GO:0007165">
    <property type="term" value="P:signal transduction"/>
    <property type="evidence" value="ECO:0007669"/>
    <property type="project" value="UniProtKB-KW"/>
</dbReference>
<evidence type="ECO:0000256" key="3">
    <source>
        <dbReference type="ARBA" id="ARBA00022989"/>
    </source>
</evidence>
<dbReference type="SUPFAM" id="SSF58104">
    <property type="entry name" value="Methyl-accepting chemotaxis protein (MCP) signaling domain"/>
    <property type="match status" value="1"/>
</dbReference>
<dbReference type="EMBL" id="CP002056">
    <property type="protein sequence ID" value="ADI29868.1"/>
    <property type="molecule type" value="Genomic_DNA"/>
</dbReference>
<sequence length="222" mass="25156">MKRNQGSASYANHEFDITSETFGHLINISGRQRMLSQRIILNIFLSTHGHEDALKIARDDLQLFRDSHHALVIGNSEMPGVFFENLRLAYYSELDGHKKNLEFINLAEKTLNAYEANYRTAQGLLDELGLLAMPIVKLLNQITLVYETESKEFVKLEQKKRRYLMNDIQNIAKQAKIVAVNAQISAARAGEIGREFSVVATELTNITEKIDSLVKTALLDFS</sequence>
<dbReference type="OrthoDB" id="9763018at2"/>
<protein>
    <submittedName>
        <fullName evidence="7">Methyl-accepting chemotaxis sensory transducer</fullName>
    </submittedName>
</protein>
<dbReference type="InterPro" id="IPR029095">
    <property type="entry name" value="NarX-like_N"/>
</dbReference>
<evidence type="ECO:0000256" key="2">
    <source>
        <dbReference type="ARBA" id="ARBA00022692"/>
    </source>
</evidence>
<evidence type="ECO:0000256" key="5">
    <source>
        <dbReference type="PROSITE-ProRule" id="PRU00284"/>
    </source>
</evidence>
<evidence type="ECO:0000313" key="7">
    <source>
        <dbReference type="EMBL" id="ADI29868.1"/>
    </source>
</evidence>
<dbReference type="PROSITE" id="PS50111">
    <property type="entry name" value="CHEMOTAXIS_TRANSDUC_2"/>
    <property type="match status" value="1"/>
</dbReference>
<evidence type="ECO:0000259" key="6">
    <source>
        <dbReference type="PROSITE" id="PS50111"/>
    </source>
</evidence>
<dbReference type="Proteomes" id="UP000000383">
    <property type="component" value="Chromosome"/>
</dbReference>
<dbReference type="Pfam" id="PF13675">
    <property type="entry name" value="PilJ"/>
    <property type="match status" value="1"/>
</dbReference>
<dbReference type="InterPro" id="IPR004090">
    <property type="entry name" value="Chemotax_Me-accpt_rcpt"/>
</dbReference>
<dbReference type="GO" id="GO:0016020">
    <property type="term" value="C:membrane"/>
    <property type="evidence" value="ECO:0007669"/>
    <property type="project" value="UniProtKB-SubCell"/>
</dbReference>
<dbReference type="RefSeq" id="WP_013148180.1">
    <property type="nucleotide sequence ID" value="NC_014207.1"/>
</dbReference>
<name>D7DII3_METV0</name>
<keyword evidence="3" id="KW-1133">Transmembrane helix</keyword>
<dbReference type="PRINTS" id="PR00260">
    <property type="entry name" value="CHEMTRNSDUCR"/>
</dbReference>
<gene>
    <name evidence="7" type="ordered locus">M301_1488</name>
</gene>
<evidence type="ECO:0000256" key="4">
    <source>
        <dbReference type="ARBA" id="ARBA00023136"/>
    </source>
</evidence>
<reference evidence="8" key="1">
    <citation type="submission" date="2010-05" db="EMBL/GenBank/DDBJ databases">
        <title>Complete sequence of Methylotenera sp. 301.</title>
        <authorList>
            <person name="Lucas S."/>
            <person name="Copeland A."/>
            <person name="Lapidus A."/>
            <person name="Cheng J.-F."/>
            <person name="Bruce D."/>
            <person name="Goodwin L."/>
            <person name="Pitluck S."/>
            <person name="Clum A."/>
            <person name="Land M."/>
            <person name="Hauser L."/>
            <person name="Kyrpides N."/>
            <person name="Ivanova N."/>
            <person name="Chistoservova L."/>
            <person name="Kalyuzhnaya M."/>
            <person name="Woyke T."/>
        </authorList>
    </citation>
    <scope>NUCLEOTIDE SEQUENCE [LARGE SCALE GENOMIC DNA]</scope>
    <source>
        <strain evidence="8">301</strain>
    </source>
</reference>
<feature type="domain" description="Methyl-accepting transducer" evidence="6">
    <location>
        <begin position="164"/>
        <end position="209"/>
    </location>
</feature>
<reference evidence="7 8" key="2">
    <citation type="journal article" date="2011" name="J. Bacteriol.">
        <title>Genomes of three methylotrophs from a single niche uncover genetic and metabolic divergence of Methylophilaceae.</title>
        <authorList>
            <person name="Lapidus A."/>
            <person name="Clum A."/>
            <person name="Labutti K."/>
            <person name="Kaluzhnaya M.G."/>
            <person name="Lim S."/>
            <person name="Beck D.A."/>
            <person name="Glavina Del Rio T."/>
            <person name="Nolan M."/>
            <person name="Mavromatis K."/>
            <person name="Huntemann M."/>
            <person name="Lucas S."/>
            <person name="Lidstrom M.E."/>
            <person name="Ivanova N."/>
            <person name="Chistoserdova L."/>
        </authorList>
    </citation>
    <scope>NUCLEOTIDE SEQUENCE [LARGE SCALE GENOMIC DNA]</scope>
    <source>
        <strain evidence="7 8">301</strain>
    </source>
</reference>
<dbReference type="InterPro" id="IPR004089">
    <property type="entry name" value="MCPsignal_dom"/>
</dbReference>
<evidence type="ECO:0000313" key="8">
    <source>
        <dbReference type="Proteomes" id="UP000000383"/>
    </source>
</evidence>
<evidence type="ECO:0000256" key="1">
    <source>
        <dbReference type="ARBA" id="ARBA00004141"/>
    </source>
</evidence>
<dbReference type="GO" id="GO:0004888">
    <property type="term" value="F:transmembrane signaling receptor activity"/>
    <property type="evidence" value="ECO:0007669"/>
    <property type="project" value="InterPro"/>
</dbReference>
<keyword evidence="5" id="KW-0807">Transducer</keyword>
<accession>D7DII3</accession>
<dbReference type="Pfam" id="PF00015">
    <property type="entry name" value="MCPsignal"/>
    <property type="match status" value="1"/>
</dbReference>
<keyword evidence="4" id="KW-0472">Membrane</keyword>
<dbReference type="AlphaFoldDB" id="D7DII3"/>